<accession>A0A6C0JIW9</accession>
<protein>
    <submittedName>
        <fullName evidence="1">Uncharacterized protein</fullName>
    </submittedName>
</protein>
<dbReference type="EMBL" id="MN740417">
    <property type="protein sequence ID" value="QHU05622.1"/>
    <property type="molecule type" value="Genomic_DNA"/>
</dbReference>
<proteinExistence type="predicted"/>
<name>A0A6C0JIW9_9ZZZZ</name>
<reference evidence="1" key="1">
    <citation type="journal article" date="2020" name="Nature">
        <title>Giant virus diversity and host interactions through global metagenomics.</title>
        <authorList>
            <person name="Schulz F."/>
            <person name="Roux S."/>
            <person name="Paez-Espino D."/>
            <person name="Jungbluth S."/>
            <person name="Walsh D.A."/>
            <person name="Denef V.J."/>
            <person name="McMahon K.D."/>
            <person name="Konstantinidis K.T."/>
            <person name="Eloe-Fadrosh E.A."/>
            <person name="Kyrpides N.C."/>
            <person name="Woyke T."/>
        </authorList>
    </citation>
    <scope>NUCLEOTIDE SEQUENCE</scope>
    <source>
        <strain evidence="1">GVMAG-M-3300027736-24</strain>
    </source>
</reference>
<organism evidence="1">
    <name type="scientific">viral metagenome</name>
    <dbReference type="NCBI Taxonomy" id="1070528"/>
    <lineage>
        <taxon>unclassified sequences</taxon>
        <taxon>metagenomes</taxon>
        <taxon>organismal metagenomes</taxon>
    </lineage>
</organism>
<dbReference type="AlphaFoldDB" id="A0A6C0JIW9"/>
<sequence length="67" mass="8402">MLRIDQLLDRIDTSQMYMFDRGDFLLYCDHMMFGAYLPDIKIQKYYRPLYKYIEMLYEEQFQRYSSS</sequence>
<evidence type="ECO:0000313" key="1">
    <source>
        <dbReference type="EMBL" id="QHU05622.1"/>
    </source>
</evidence>